<evidence type="ECO:0000313" key="3">
    <source>
        <dbReference type="Proteomes" id="UP001174909"/>
    </source>
</evidence>
<dbReference type="AlphaFoldDB" id="A0AA35RXS6"/>
<feature type="compositionally biased region" description="Low complexity" evidence="1">
    <location>
        <begin position="496"/>
        <end position="505"/>
    </location>
</feature>
<keyword evidence="3" id="KW-1185">Reference proteome</keyword>
<protein>
    <submittedName>
        <fullName evidence="2">Uncharacterized protein</fullName>
    </submittedName>
</protein>
<reference evidence="2" key="1">
    <citation type="submission" date="2023-03" db="EMBL/GenBank/DDBJ databases">
        <authorList>
            <person name="Steffen K."/>
            <person name="Cardenas P."/>
        </authorList>
    </citation>
    <scope>NUCLEOTIDE SEQUENCE</scope>
</reference>
<evidence type="ECO:0000313" key="2">
    <source>
        <dbReference type="EMBL" id="CAI8018873.1"/>
    </source>
</evidence>
<dbReference type="Proteomes" id="UP001174909">
    <property type="component" value="Unassembled WGS sequence"/>
</dbReference>
<accession>A0AA35RXS6</accession>
<organism evidence="2 3">
    <name type="scientific">Geodia barretti</name>
    <name type="common">Barrett's horny sponge</name>
    <dbReference type="NCBI Taxonomy" id="519541"/>
    <lineage>
        <taxon>Eukaryota</taxon>
        <taxon>Metazoa</taxon>
        <taxon>Porifera</taxon>
        <taxon>Demospongiae</taxon>
        <taxon>Heteroscleromorpha</taxon>
        <taxon>Tetractinellida</taxon>
        <taxon>Astrophorina</taxon>
        <taxon>Geodiidae</taxon>
        <taxon>Geodia</taxon>
    </lineage>
</organism>
<feature type="compositionally biased region" description="Polar residues" evidence="1">
    <location>
        <begin position="465"/>
        <end position="477"/>
    </location>
</feature>
<evidence type="ECO:0000256" key="1">
    <source>
        <dbReference type="SAM" id="MobiDB-lite"/>
    </source>
</evidence>
<comment type="caution">
    <text evidence="2">The sequence shown here is derived from an EMBL/GenBank/DDBJ whole genome shotgun (WGS) entry which is preliminary data.</text>
</comment>
<sequence length="586" mass="65403">MIEWVMSFPESKKFLKRIVDDVTGTLRKPRAAKSKSATVRVVVLCSNGAQLSPCFVEKLYEHFTTEPPVVPELAVSRCHRDALRGAWGSSRHSVWQVSCVPVHGKVASHFTEVFQSKMWLNFDPTANTNTEAQFRKDPFSSSVNFTDMVLDFQSGTAYRKAEKKTHYIRCSDVSQRKADIWELSSIGYKSVSRSFRAAGIQPYSVHPLTGEAVFLLGRLTYDQLVWCDFGGLKSYRFLSEGPHLTAARECYEETLGILGTAKTTSRHSHRLQNKQLLQSSECGNSVCWTFHEDPLQELSCTVQKRVEDEMGHKPIEVDRMKWFPLSSLKSAVMIARSEQFGVTQRHVKVKAVTEDGTVDESRSHNLRGPYVSTLCIADALNFLDSIAAIAEHHHRAQSKSCGPSTSRKPSEEDDNLGAEQSSDGPAHSECVSTTTEEMPTPQEPELEKLAAAEASATPTAETDIDSISGSSEQQTSDGNRDTVEYDSTSTDDDDSSCNSEQSSSSGDEENEEANEIDVTLTTERSRKSSSPGAWWRKAAEPADRRKKKHHSQSKEHHSRHLKHDKRKTKRIFFYGMGAGSFTGMEN</sequence>
<feature type="compositionally biased region" description="Polar residues" evidence="1">
    <location>
        <begin position="398"/>
        <end position="407"/>
    </location>
</feature>
<feature type="compositionally biased region" description="Acidic residues" evidence="1">
    <location>
        <begin position="506"/>
        <end position="515"/>
    </location>
</feature>
<name>A0AA35RXS6_GEOBA</name>
<feature type="compositionally biased region" description="Low complexity" evidence="1">
    <location>
        <begin position="451"/>
        <end position="461"/>
    </location>
</feature>
<feature type="compositionally biased region" description="Basic residues" evidence="1">
    <location>
        <begin position="544"/>
        <end position="569"/>
    </location>
</feature>
<dbReference type="EMBL" id="CASHTH010001713">
    <property type="protein sequence ID" value="CAI8018873.1"/>
    <property type="molecule type" value="Genomic_DNA"/>
</dbReference>
<proteinExistence type="predicted"/>
<feature type="region of interest" description="Disordered" evidence="1">
    <location>
        <begin position="394"/>
        <end position="569"/>
    </location>
</feature>
<gene>
    <name evidence="2" type="ORF">GBAR_LOCUS11400</name>
</gene>